<keyword evidence="3" id="KW-0677">Repeat</keyword>
<dbReference type="EMBL" id="UFQT01001522">
    <property type="protein sequence ID" value="SSX30911.1"/>
    <property type="molecule type" value="Genomic_DNA"/>
</dbReference>
<accession>A0A336MMS6</accession>
<dbReference type="PROSITE" id="PS00028">
    <property type="entry name" value="ZINC_FINGER_C2H2_1"/>
    <property type="match status" value="1"/>
</dbReference>
<protein>
    <submittedName>
        <fullName evidence="12">CSON003044 protein</fullName>
    </submittedName>
</protein>
<evidence type="ECO:0000256" key="8">
    <source>
        <dbReference type="ARBA" id="ARBA00023163"/>
    </source>
</evidence>
<feature type="domain" description="C2H2-type" evidence="11">
    <location>
        <begin position="48"/>
        <end position="75"/>
    </location>
</feature>
<evidence type="ECO:0000256" key="1">
    <source>
        <dbReference type="ARBA" id="ARBA00004123"/>
    </source>
</evidence>
<dbReference type="SMART" id="SM00355">
    <property type="entry name" value="ZnF_C2H2"/>
    <property type="match status" value="3"/>
</dbReference>
<evidence type="ECO:0000256" key="5">
    <source>
        <dbReference type="ARBA" id="ARBA00022833"/>
    </source>
</evidence>
<evidence type="ECO:0000256" key="7">
    <source>
        <dbReference type="ARBA" id="ARBA00023125"/>
    </source>
</evidence>
<dbReference type="VEuPathDB" id="VectorBase:CSON003044"/>
<dbReference type="GO" id="GO:0008270">
    <property type="term" value="F:zinc ion binding"/>
    <property type="evidence" value="ECO:0007669"/>
    <property type="project" value="UniProtKB-KW"/>
</dbReference>
<keyword evidence="5" id="KW-0862">Zinc</keyword>
<dbReference type="FunFam" id="3.30.160.60:FF:000072">
    <property type="entry name" value="zinc finger protein 143 isoform X1"/>
    <property type="match status" value="1"/>
</dbReference>
<dbReference type="InterPro" id="IPR036236">
    <property type="entry name" value="Znf_C2H2_sf"/>
</dbReference>
<dbReference type="FunFam" id="3.30.160.60:FF:000322">
    <property type="entry name" value="GDNF-inducible zinc finger protein 1"/>
    <property type="match status" value="1"/>
</dbReference>
<gene>
    <name evidence="12" type="primary">CSON003044</name>
</gene>
<keyword evidence="6" id="KW-0805">Transcription regulation</keyword>
<dbReference type="InterPro" id="IPR013087">
    <property type="entry name" value="Znf_C2H2_type"/>
</dbReference>
<evidence type="ECO:0000313" key="12">
    <source>
        <dbReference type="EMBL" id="SSX30911.1"/>
    </source>
</evidence>
<keyword evidence="4 10" id="KW-0863">Zinc-finger</keyword>
<evidence type="ECO:0000256" key="9">
    <source>
        <dbReference type="ARBA" id="ARBA00023242"/>
    </source>
</evidence>
<comment type="subcellular location">
    <subcellularLocation>
        <location evidence="1">Nucleus</location>
    </subcellularLocation>
</comment>
<name>A0A336MMS6_CULSO</name>
<keyword evidence="2" id="KW-0479">Metal-binding</keyword>
<dbReference type="GO" id="GO:0000978">
    <property type="term" value="F:RNA polymerase II cis-regulatory region sequence-specific DNA binding"/>
    <property type="evidence" value="ECO:0007669"/>
    <property type="project" value="TreeGrafter"/>
</dbReference>
<feature type="domain" description="C2H2-type" evidence="11">
    <location>
        <begin position="16"/>
        <end position="47"/>
    </location>
</feature>
<dbReference type="GO" id="GO:0005634">
    <property type="term" value="C:nucleus"/>
    <property type="evidence" value="ECO:0007669"/>
    <property type="project" value="UniProtKB-SubCell"/>
</dbReference>
<feature type="domain" description="C2H2-type" evidence="11">
    <location>
        <begin position="76"/>
        <end position="105"/>
    </location>
</feature>
<keyword evidence="7" id="KW-0238">DNA-binding</keyword>
<evidence type="ECO:0000256" key="10">
    <source>
        <dbReference type="PROSITE-ProRule" id="PRU00042"/>
    </source>
</evidence>
<proteinExistence type="predicted"/>
<dbReference type="SUPFAM" id="SSF57667">
    <property type="entry name" value="beta-beta-alpha zinc fingers"/>
    <property type="match status" value="2"/>
</dbReference>
<dbReference type="PROSITE" id="PS50157">
    <property type="entry name" value="ZINC_FINGER_C2H2_2"/>
    <property type="match status" value="3"/>
</dbReference>
<dbReference type="GO" id="GO:0000981">
    <property type="term" value="F:DNA-binding transcription factor activity, RNA polymerase II-specific"/>
    <property type="evidence" value="ECO:0007669"/>
    <property type="project" value="TreeGrafter"/>
</dbReference>
<dbReference type="FunFam" id="3.30.160.60:FF:002343">
    <property type="entry name" value="Zinc finger protein 33A"/>
    <property type="match status" value="1"/>
</dbReference>
<dbReference type="PANTHER" id="PTHR23235:SF120">
    <property type="entry name" value="KRUPPEL-LIKE FACTOR 15"/>
    <property type="match status" value="1"/>
</dbReference>
<dbReference type="AlphaFoldDB" id="A0A336MMS6"/>
<dbReference type="OMA" id="CTEPECE"/>
<keyword evidence="9" id="KW-0539">Nucleus</keyword>
<evidence type="ECO:0000259" key="11">
    <source>
        <dbReference type="PROSITE" id="PS50157"/>
    </source>
</evidence>
<keyword evidence="8" id="KW-0804">Transcription</keyword>
<evidence type="ECO:0000256" key="4">
    <source>
        <dbReference type="ARBA" id="ARBA00022771"/>
    </source>
</evidence>
<reference evidence="12" key="1">
    <citation type="submission" date="2018-07" db="EMBL/GenBank/DDBJ databases">
        <authorList>
            <person name="Quirk P.G."/>
            <person name="Krulwich T.A."/>
        </authorList>
    </citation>
    <scope>NUCLEOTIDE SEQUENCE</scope>
</reference>
<evidence type="ECO:0000256" key="6">
    <source>
        <dbReference type="ARBA" id="ARBA00023015"/>
    </source>
</evidence>
<dbReference type="PANTHER" id="PTHR23235">
    <property type="entry name" value="KRUEPPEL-LIKE TRANSCRIPTION FACTOR"/>
    <property type="match status" value="1"/>
</dbReference>
<dbReference type="Gene3D" id="3.30.160.60">
    <property type="entry name" value="Classic Zinc Finger"/>
    <property type="match status" value="4"/>
</dbReference>
<evidence type="ECO:0000256" key="2">
    <source>
        <dbReference type="ARBA" id="ARBA00022723"/>
    </source>
</evidence>
<evidence type="ECO:0000256" key="3">
    <source>
        <dbReference type="ARBA" id="ARBA00022737"/>
    </source>
</evidence>
<sequence>MLLKQHARTHSGEKPYQCKQISTVCGKTFADRSNMTLHHRLHSGVKPFACPICPKAFTKKHHLKTHINYHTGYKPYKCPHENCGQTFTQSSNMRTHAKKCQFKKPD</sequence>
<dbReference type="Pfam" id="PF00096">
    <property type="entry name" value="zf-C2H2"/>
    <property type="match status" value="3"/>
</dbReference>
<organism evidence="12">
    <name type="scientific">Culicoides sonorensis</name>
    <name type="common">Biting midge</name>
    <dbReference type="NCBI Taxonomy" id="179676"/>
    <lineage>
        <taxon>Eukaryota</taxon>
        <taxon>Metazoa</taxon>
        <taxon>Ecdysozoa</taxon>
        <taxon>Arthropoda</taxon>
        <taxon>Hexapoda</taxon>
        <taxon>Insecta</taxon>
        <taxon>Pterygota</taxon>
        <taxon>Neoptera</taxon>
        <taxon>Endopterygota</taxon>
        <taxon>Diptera</taxon>
        <taxon>Nematocera</taxon>
        <taxon>Chironomoidea</taxon>
        <taxon>Ceratopogonidae</taxon>
        <taxon>Ceratopogoninae</taxon>
        <taxon>Culicoides</taxon>
        <taxon>Monoculicoides</taxon>
    </lineage>
</organism>